<feature type="transmembrane region" description="Helical" evidence="1">
    <location>
        <begin position="12"/>
        <end position="34"/>
    </location>
</feature>
<dbReference type="Proteomes" id="UP000595001">
    <property type="component" value="Chromosome"/>
</dbReference>
<dbReference type="GeneID" id="60589073"/>
<keyword evidence="1" id="KW-1133">Transmembrane helix</keyword>
<reference evidence="2 3" key="1">
    <citation type="submission" date="2020-12" db="EMBL/GenBank/DDBJ databases">
        <title>Halosimplex halophilum sp. nov. and Halosimplex salinum sp. nov., two new members of the genus Halosimplex.</title>
        <authorList>
            <person name="Cui H.L."/>
        </authorList>
    </citation>
    <scope>NUCLEOTIDE SEQUENCE [LARGE SCALE GENOMIC DNA]</scope>
    <source>
        <strain evidence="2 3">YGH94</strain>
    </source>
</reference>
<dbReference type="KEGG" id="hlt:I7X12_11230"/>
<proteinExistence type="predicted"/>
<evidence type="ECO:0000313" key="3">
    <source>
        <dbReference type="Proteomes" id="UP000595001"/>
    </source>
</evidence>
<gene>
    <name evidence="2" type="ORF">I7X12_11230</name>
</gene>
<evidence type="ECO:0000313" key="2">
    <source>
        <dbReference type="EMBL" id="QPV61342.1"/>
    </source>
</evidence>
<protein>
    <submittedName>
        <fullName evidence="2">Uncharacterized protein</fullName>
    </submittedName>
</protein>
<evidence type="ECO:0000256" key="1">
    <source>
        <dbReference type="SAM" id="Phobius"/>
    </source>
</evidence>
<name>A0A7T3FVM0_9EURY</name>
<sequence length="124" mass="12125">MDPESLRALGGRFWYAWAAAMVASAATVVAGTAVVAPPDAWLVATSELLALVFVGFGVVSAPQGERLDAAGMAVAGVGTALVAVSAATGYPGGVVWTGFGLGALGSAIGIRADHGDRVRAAVGG</sequence>
<feature type="transmembrane region" description="Helical" evidence="1">
    <location>
        <begin position="40"/>
        <end position="60"/>
    </location>
</feature>
<organism evidence="2 3">
    <name type="scientific">Halosimplex litoreum</name>
    <dbReference type="NCBI Taxonomy" id="1198301"/>
    <lineage>
        <taxon>Archaea</taxon>
        <taxon>Methanobacteriati</taxon>
        <taxon>Methanobacteriota</taxon>
        <taxon>Stenosarchaea group</taxon>
        <taxon>Halobacteria</taxon>
        <taxon>Halobacteriales</taxon>
        <taxon>Haloarculaceae</taxon>
        <taxon>Halosimplex</taxon>
    </lineage>
</organism>
<feature type="transmembrane region" description="Helical" evidence="1">
    <location>
        <begin position="93"/>
        <end position="110"/>
    </location>
</feature>
<dbReference type="AlphaFoldDB" id="A0A7T3FVM0"/>
<feature type="transmembrane region" description="Helical" evidence="1">
    <location>
        <begin position="67"/>
        <end position="87"/>
    </location>
</feature>
<keyword evidence="1" id="KW-0472">Membrane</keyword>
<dbReference type="EMBL" id="CP065856">
    <property type="protein sequence ID" value="QPV61342.1"/>
    <property type="molecule type" value="Genomic_DNA"/>
</dbReference>
<dbReference type="RefSeq" id="WP_198060175.1">
    <property type="nucleotide sequence ID" value="NZ_CP065856.1"/>
</dbReference>
<keyword evidence="3" id="KW-1185">Reference proteome</keyword>
<keyword evidence="1" id="KW-0812">Transmembrane</keyword>
<accession>A0A7T3FVM0</accession>